<feature type="transmembrane region" description="Helical" evidence="8">
    <location>
        <begin position="323"/>
        <end position="342"/>
    </location>
</feature>
<sequence>MTIQRKKRISIISLLLFLLSSCILSIGVGAVEISFQNILKILGKYVLQLNIEGIPIQEESVFLAIRAPRVLLGMIIGMTLSITGCAIQGIFRNPLAEPGLIGVSSGASLFAVMFIVMGQGLFSQLTLIFGYYALSIASFIGAMLTTWILYSFSLKQGRANISTLLLIGIAINALAMAITGLMTFIATDEQLRTITFWSLGSLGGANWKTIMAILPFCIICILGLLPFGKALNAIALGESQAEHLGIDLKKVNKYIIILSALGVGSCVAMAGIIGFIALLVPHILRISISADHKYLLFASTLLGGSLLVIADLIARTIVIPAELPIGILTSLMGAPMFLLIILKSKKERFII</sequence>
<evidence type="ECO:0000256" key="1">
    <source>
        <dbReference type="ARBA" id="ARBA00004651"/>
    </source>
</evidence>
<dbReference type="PANTHER" id="PTHR30472:SF25">
    <property type="entry name" value="ABC TRANSPORTER PERMEASE PROTEIN MJ0876-RELATED"/>
    <property type="match status" value="1"/>
</dbReference>
<dbReference type="SUPFAM" id="SSF81345">
    <property type="entry name" value="ABC transporter involved in vitamin B12 uptake, BtuC"/>
    <property type="match status" value="1"/>
</dbReference>
<proteinExistence type="inferred from homology"/>
<feature type="transmembrane region" description="Helical" evidence="8">
    <location>
        <begin position="164"/>
        <end position="185"/>
    </location>
</feature>
<name>A0A8H9KUW0_9SPHI</name>
<keyword evidence="7 8" id="KW-0472">Membrane</keyword>
<feature type="transmembrane region" description="Helical" evidence="8">
    <location>
        <begin position="254"/>
        <end position="282"/>
    </location>
</feature>
<comment type="subcellular location">
    <subcellularLocation>
        <location evidence="1">Cell membrane</location>
        <topology evidence="1">Multi-pass membrane protein</topology>
    </subcellularLocation>
</comment>
<keyword evidence="6 8" id="KW-1133">Transmembrane helix</keyword>
<keyword evidence="5 8" id="KW-0812">Transmembrane</keyword>
<dbReference type="Gene3D" id="1.10.3470.10">
    <property type="entry name" value="ABC transporter involved in vitamin B12 uptake, BtuC"/>
    <property type="match status" value="1"/>
</dbReference>
<reference evidence="9" key="1">
    <citation type="journal article" date="2014" name="Int. J. Syst. Evol. Microbiol.">
        <title>Complete genome sequence of Corynebacterium casei LMG S-19264T (=DSM 44701T), isolated from a smear-ripened cheese.</title>
        <authorList>
            <consortium name="US DOE Joint Genome Institute (JGI-PGF)"/>
            <person name="Walter F."/>
            <person name="Albersmeier A."/>
            <person name="Kalinowski J."/>
            <person name="Ruckert C."/>
        </authorList>
    </citation>
    <scope>NUCLEOTIDE SEQUENCE</scope>
    <source>
        <strain evidence="9">CGMCC 1.15966</strain>
    </source>
</reference>
<dbReference type="Proteomes" id="UP000614460">
    <property type="component" value="Unassembled WGS sequence"/>
</dbReference>
<evidence type="ECO:0000256" key="4">
    <source>
        <dbReference type="ARBA" id="ARBA00022475"/>
    </source>
</evidence>
<dbReference type="FunFam" id="1.10.3470.10:FF:000001">
    <property type="entry name" value="Vitamin B12 ABC transporter permease BtuC"/>
    <property type="match status" value="1"/>
</dbReference>
<feature type="transmembrane region" description="Helical" evidence="8">
    <location>
        <begin position="100"/>
        <end position="122"/>
    </location>
</feature>
<dbReference type="PANTHER" id="PTHR30472">
    <property type="entry name" value="FERRIC ENTEROBACTIN TRANSPORT SYSTEM PERMEASE PROTEIN"/>
    <property type="match status" value="1"/>
</dbReference>
<dbReference type="EMBL" id="BMKM01000012">
    <property type="protein sequence ID" value="GGE32077.1"/>
    <property type="molecule type" value="Genomic_DNA"/>
</dbReference>
<feature type="transmembrane region" description="Helical" evidence="8">
    <location>
        <begin position="294"/>
        <end position="317"/>
    </location>
</feature>
<evidence type="ECO:0000256" key="2">
    <source>
        <dbReference type="ARBA" id="ARBA00007935"/>
    </source>
</evidence>
<evidence type="ECO:0000256" key="8">
    <source>
        <dbReference type="SAM" id="Phobius"/>
    </source>
</evidence>
<keyword evidence="10" id="KW-1185">Reference proteome</keyword>
<protein>
    <submittedName>
        <fullName evidence="9">ABC transporter permease</fullName>
    </submittedName>
</protein>
<evidence type="ECO:0000256" key="7">
    <source>
        <dbReference type="ARBA" id="ARBA00023136"/>
    </source>
</evidence>
<dbReference type="Pfam" id="PF01032">
    <property type="entry name" value="FecCD"/>
    <property type="match status" value="1"/>
</dbReference>
<evidence type="ECO:0000313" key="10">
    <source>
        <dbReference type="Proteomes" id="UP000614460"/>
    </source>
</evidence>
<organism evidence="9 10">
    <name type="scientific">Sphingobacterium cellulitidis</name>
    <dbReference type="NCBI Taxonomy" id="1768011"/>
    <lineage>
        <taxon>Bacteria</taxon>
        <taxon>Pseudomonadati</taxon>
        <taxon>Bacteroidota</taxon>
        <taxon>Sphingobacteriia</taxon>
        <taxon>Sphingobacteriales</taxon>
        <taxon>Sphingobacteriaceae</taxon>
        <taxon>Sphingobacterium</taxon>
    </lineage>
</organism>
<dbReference type="GO" id="GO:0022857">
    <property type="term" value="F:transmembrane transporter activity"/>
    <property type="evidence" value="ECO:0007669"/>
    <property type="project" value="InterPro"/>
</dbReference>
<dbReference type="InterPro" id="IPR000522">
    <property type="entry name" value="ABC_transptr_permease_BtuC"/>
</dbReference>
<dbReference type="GO" id="GO:0033214">
    <property type="term" value="P:siderophore-iron import into cell"/>
    <property type="evidence" value="ECO:0007669"/>
    <property type="project" value="TreeGrafter"/>
</dbReference>
<evidence type="ECO:0000256" key="5">
    <source>
        <dbReference type="ARBA" id="ARBA00022692"/>
    </source>
</evidence>
<comment type="similarity">
    <text evidence="2">Belongs to the binding-protein-dependent transport system permease family. FecCD subfamily.</text>
</comment>
<feature type="transmembrane region" description="Helical" evidence="8">
    <location>
        <begin position="128"/>
        <end position="152"/>
    </location>
</feature>
<dbReference type="PROSITE" id="PS51257">
    <property type="entry name" value="PROKAR_LIPOPROTEIN"/>
    <property type="match status" value="1"/>
</dbReference>
<dbReference type="AlphaFoldDB" id="A0A8H9KUW0"/>
<evidence type="ECO:0000256" key="3">
    <source>
        <dbReference type="ARBA" id="ARBA00022448"/>
    </source>
</evidence>
<keyword evidence="4" id="KW-1003">Cell membrane</keyword>
<feature type="transmembrane region" description="Helical" evidence="8">
    <location>
        <begin position="214"/>
        <end position="234"/>
    </location>
</feature>
<accession>A0A8H9KUW0</accession>
<dbReference type="CDD" id="cd06550">
    <property type="entry name" value="TM_ABC_iron-siderophores_like"/>
    <property type="match status" value="1"/>
</dbReference>
<dbReference type="RefSeq" id="WP_182499603.1">
    <property type="nucleotide sequence ID" value="NZ_BMKM01000012.1"/>
</dbReference>
<gene>
    <name evidence="9" type="ORF">GCM10011516_32270</name>
</gene>
<dbReference type="GO" id="GO:0005886">
    <property type="term" value="C:plasma membrane"/>
    <property type="evidence" value="ECO:0007669"/>
    <property type="project" value="UniProtKB-SubCell"/>
</dbReference>
<evidence type="ECO:0000256" key="6">
    <source>
        <dbReference type="ARBA" id="ARBA00022989"/>
    </source>
</evidence>
<dbReference type="InterPro" id="IPR037294">
    <property type="entry name" value="ABC_BtuC-like"/>
</dbReference>
<evidence type="ECO:0000313" key="9">
    <source>
        <dbReference type="EMBL" id="GGE32077.1"/>
    </source>
</evidence>
<keyword evidence="3" id="KW-0813">Transport</keyword>
<feature type="transmembrane region" description="Helical" evidence="8">
    <location>
        <begin position="70"/>
        <end position="91"/>
    </location>
</feature>
<reference evidence="9" key="2">
    <citation type="submission" date="2020-09" db="EMBL/GenBank/DDBJ databases">
        <authorList>
            <person name="Sun Q."/>
            <person name="Zhou Y."/>
        </authorList>
    </citation>
    <scope>NUCLEOTIDE SEQUENCE</scope>
    <source>
        <strain evidence="9">CGMCC 1.15966</strain>
    </source>
</reference>
<comment type="caution">
    <text evidence="9">The sequence shown here is derived from an EMBL/GenBank/DDBJ whole genome shotgun (WGS) entry which is preliminary data.</text>
</comment>